<dbReference type="SUPFAM" id="SSF53383">
    <property type="entry name" value="PLP-dependent transferases"/>
    <property type="match status" value="1"/>
</dbReference>
<name>A0A0Q3SIF6_9BACI</name>
<dbReference type="CDD" id="cd00609">
    <property type="entry name" value="AAT_like"/>
    <property type="match status" value="1"/>
</dbReference>
<evidence type="ECO:0000256" key="6">
    <source>
        <dbReference type="ARBA" id="ARBA00023102"/>
    </source>
</evidence>
<dbReference type="InterPro" id="IPR015421">
    <property type="entry name" value="PyrdxlP-dep_Trfase_major"/>
</dbReference>
<comment type="cofactor">
    <cofactor evidence="1 7">
        <name>pyridoxal 5'-phosphate</name>
        <dbReference type="ChEBI" id="CHEBI:597326"/>
    </cofactor>
</comment>
<evidence type="ECO:0000313" key="9">
    <source>
        <dbReference type="EMBL" id="KQL19364.1"/>
    </source>
</evidence>
<dbReference type="InterPro" id="IPR015422">
    <property type="entry name" value="PyrdxlP-dep_Trfase_small"/>
</dbReference>
<dbReference type="STRING" id="1637975.AN957_12820"/>
<dbReference type="GO" id="GO:0004400">
    <property type="term" value="F:histidinol-phosphate transaminase activity"/>
    <property type="evidence" value="ECO:0007669"/>
    <property type="project" value="UniProtKB-UniRule"/>
</dbReference>
<dbReference type="HAMAP" id="MF_01023">
    <property type="entry name" value="HisC_aminotrans_2"/>
    <property type="match status" value="1"/>
</dbReference>
<dbReference type="RefSeq" id="WP_056684480.1">
    <property type="nucleotide sequence ID" value="NZ_CP041305.1"/>
</dbReference>
<dbReference type="EC" id="2.6.1.9" evidence="7"/>
<evidence type="ECO:0000256" key="1">
    <source>
        <dbReference type="ARBA" id="ARBA00001933"/>
    </source>
</evidence>
<evidence type="ECO:0000256" key="7">
    <source>
        <dbReference type="HAMAP-Rule" id="MF_01023"/>
    </source>
</evidence>
<dbReference type="Gene3D" id="3.90.1150.10">
    <property type="entry name" value="Aspartate Aminotransferase, domain 1"/>
    <property type="match status" value="1"/>
</dbReference>
<keyword evidence="3 7" id="KW-0032">Aminotransferase</keyword>
<dbReference type="PANTHER" id="PTHR43643">
    <property type="entry name" value="HISTIDINOL-PHOSPHATE AMINOTRANSFERASE 2"/>
    <property type="match status" value="1"/>
</dbReference>
<dbReference type="PANTHER" id="PTHR43643:SF3">
    <property type="entry name" value="HISTIDINOL-PHOSPHATE AMINOTRANSFERASE"/>
    <property type="match status" value="1"/>
</dbReference>
<comment type="similarity">
    <text evidence="7">Belongs to the class-II pyridoxal-phosphate-dependent aminotransferase family. Histidinol-phosphate aminotransferase subfamily.</text>
</comment>
<dbReference type="NCBIfam" id="TIGR01141">
    <property type="entry name" value="hisC"/>
    <property type="match status" value="1"/>
</dbReference>
<keyword evidence="7" id="KW-0028">Amino-acid biosynthesis</keyword>
<keyword evidence="5 7" id="KW-0663">Pyridoxal phosphate</keyword>
<dbReference type="PATRIC" id="fig|1637975.4.peg.2401"/>
<dbReference type="Proteomes" id="UP000050996">
    <property type="component" value="Unassembled WGS sequence"/>
</dbReference>
<sequence>MSNIQTRRAVEGIVSYPLGDSAEEIKQKYQLRTVRKMSDNENVYGCSNRVKEVISQNLNQLSLYPDGTTSRLIAKLSAFYQLGKERFLIGNGSEEIIRLLTRAYINPGDEAIMASMTFPRYETNVVIEGGVAITVTMLNGAHDLSNMYEEITEKTKMIFVCNPNNPTGTIVGKEELLQLIKNIPQHILIILDEAYYEYVCSNNYLESVPLLYNHPNLVILRTFSKVYGLASLRIGYGIMDPAIVKELHKVKEVFNVNQLAQVAAETALDDQEFIKGCAVKNALERAFVCEQLDEMGFGYFPSETNFVYVYAHQPVAAKLITNGIIVRQIMLSGYADAFRITLGTREDNEFFLTTLNEIVREKAV</sequence>
<dbReference type="InterPro" id="IPR004839">
    <property type="entry name" value="Aminotransferase_I/II_large"/>
</dbReference>
<feature type="domain" description="Aminotransferase class I/classII large" evidence="8">
    <location>
        <begin position="36"/>
        <end position="352"/>
    </location>
</feature>
<protein>
    <recommendedName>
        <fullName evidence="7">Histidinol-phosphate aminotransferase</fullName>
        <ecNumber evidence="7">2.6.1.9</ecNumber>
    </recommendedName>
    <alternativeName>
        <fullName evidence="7">Imidazole acetol-phosphate transaminase</fullName>
    </alternativeName>
</protein>
<dbReference type="Gene3D" id="3.40.640.10">
    <property type="entry name" value="Type I PLP-dependent aspartate aminotransferase-like (Major domain)"/>
    <property type="match status" value="1"/>
</dbReference>
<keyword evidence="6 7" id="KW-0368">Histidine biosynthesis</keyword>
<evidence type="ECO:0000313" key="10">
    <source>
        <dbReference type="Proteomes" id="UP000050996"/>
    </source>
</evidence>
<organism evidence="9 10">
    <name type="scientific">Cytobacillus solani</name>
    <dbReference type="NCBI Taxonomy" id="1637975"/>
    <lineage>
        <taxon>Bacteria</taxon>
        <taxon>Bacillati</taxon>
        <taxon>Bacillota</taxon>
        <taxon>Bacilli</taxon>
        <taxon>Bacillales</taxon>
        <taxon>Bacillaceae</taxon>
        <taxon>Cytobacillus</taxon>
    </lineage>
</organism>
<dbReference type="UniPathway" id="UPA00031">
    <property type="reaction ID" value="UER00012"/>
</dbReference>
<comment type="catalytic activity">
    <reaction evidence="7">
        <text>L-histidinol phosphate + 2-oxoglutarate = 3-(imidazol-4-yl)-2-oxopropyl phosphate + L-glutamate</text>
        <dbReference type="Rhea" id="RHEA:23744"/>
        <dbReference type="ChEBI" id="CHEBI:16810"/>
        <dbReference type="ChEBI" id="CHEBI:29985"/>
        <dbReference type="ChEBI" id="CHEBI:57766"/>
        <dbReference type="ChEBI" id="CHEBI:57980"/>
        <dbReference type="EC" id="2.6.1.9"/>
    </reaction>
</comment>
<evidence type="ECO:0000256" key="4">
    <source>
        <dbReference type="ARBA" id="ARBA00022679"/>
    </source>
</evidence>
<keyword evidence="4 7" id="KW-0808">Transferase</keyword>
<dbReference type="GO" id="GO:0030170">
    <property type="term" value="F:pyridoxal phosphate binding"/>
    <property type="evidence" value="ECO:0007669"/>
    <property type="project" value="InterPro"/>
</dbReference>
<dbReference type="EMBL" id="LJIX01000006">
    <property type="protein sequence ID" value="KQL19364.1"/>
    <property type="molecule type" value="Genomic_DNA"/>
</dbReference>
<comment type="caution">
    <text evidence="9">The sequence shown here is derived from an EMBL/GenBank/DDBJ whole genome shotgun (WGS) entry which is preliminary data.</text>
</comment>
<feature type="modified residue" description="N6-(pyridoxal phosphate)lysine" evidence="7">
    <location>
        <position position="225"/>
    </location>
</feature>
<keyword evidence="10" id="KW-1185">Reference proteome</keyword>
<evidence type="ECO:0000256" key="5">
    <source>
        <dbReference type="ARBA" id="ARBA00022898"/>
    </source>
</evidence>
<dbReference type="Pfam" id="PF00155">
    <property type="entry name" value="Aminotran_1_2"/>
    <property type="match status" value="1"/>
</dbReference>
<comment type="pathway">
    <text evidence="7">Amino-acid biosynthesis; L-histidine biosynthesis; L-histidine from 5-phospho-alpha-D-ribose 1-diphosphate: step 7/9.</text>
</comment>
<gene>
    <name evidence="7" type="primary">hisC</name>
    <name evidence="9" type="ORF">AN957_12820</name>
</gene>
<dbReference type="InterPro" id="IPR005861">
    <property type="entry name" value="HisP_aminotrans"/>
</dbReference>
<evidence type="ECO:0000256" key="2">
    <source>
        <dbReference type="ARBA" id="ARBA00011738"/>
    </source>
</evidence>
<dbReference type="InterPro" id="IPR015424">
    <property type="entry name" value="PyrdxlP-dep_Trfase"/>
</dbReference>
<reference evidence="9 10" key="1">
    <citation type="submission" date="2015-09" db="EMBL/GenBank/DDBJ databases">
        <title>Genome sequencing project for genomic taxonomy and phylogenomics of Bacillus-like bacteria.</title>
        <authorList>
            <person name="Liu B."/>
            <person name="Wang J."/>
            <person name="Zhu Y."/>
            <person name="Liu G."/>
            <person name="Chen Q."/>
            <person name="Chen Z."/>
            <person name="Lan J."/>
            <person name="Che J."/>
            <person name="Ge C."/>
            <person name="Shi H."/>
            <person name="Pan Z."/>
            <person name="Liu X."/>
        </authorList>
    </citation>
    <scope>NUCLEOTIDE SEQUENCE [LARGE SCALE GENOMIC DNA]</scope>
    <source>
        <strain evidence="9 10">FJAT-18043</strain>
    </source>
</reference>
<proteinExistence type="inferred from homology"/>
<dbReference type="AlphaFoldDB" id="A0A0Q3SIF6"/>
<evidence type="ECO:0000259" key="8">
    <source>
        <dbReference type="Pfam" id="PF00155"/>
    </source>
</evidence>
<comment type="subunit">
    <text evidence="2 7">Homodimer.</text>
</comment>
<evidence type="ECO:0000256" key="3">
    <source>
        <dbReference type="ARBA" id="ARBA00022576"/>
    </source>
</evidence>
<dbReference type="InterPro" id="IPR050106">
    <property type="entry name" value="HistidinolP_aminotransfase"/>
</dbReference>
<dbReference type="GO" id="GO:0000105">
    <property type="term" value="P:L-histidine biosynthetic process"/>
    <property type="evidence" value="ECO:0007669"/>
    <property type="project" value="UniProtKB-UniRule"/>
</dbReference>
<accession>A0A0Q3SIF6</accession>